<organism evidence="1 2">
    <name type="scientific">Scyliorhinus torazame</name>
    <name type="common">Cloudy catshark</name>
    <name type="synonym">Catulus torazame</name>
    <dbReference type="NCBI Taxonomy" id="75743"/>
    <lineage>
        <taxon>Eukaryota</taxon>
        <taxon>Metazoa</taxon>
        <taxon>Chordata</taxon>
        <taxon>Craniata</taxon>
        <taxon>Vertebrata</taxon>
        <taxon>Chondrichthyes</taxon>
        <taxon>Elasmobranchii</taxon>
        <taxon>Galeomorphii</taxon>
        <taxon>Galeoidea</taxon>
        <taxon>Carcharhiniformes</taxon>
        <taxon>Scyliorhinidae</taxon>
        <taxon>Scyliorhinus</taxon>
    </lineage>
</organism>
<proteinExistence type="predicted"/>
<dbReference type="InterPro" id="IPR055308">
    <property type="entry name" value="TEX47-like"/>
</dbReference>
<evidence type="ECO:0000313" key="1">
    <source>
        <dbReference type="EMBL" id="GCB76071.1"/>
    </source>
</evidence>
<dbReference type="AlphaFoldDB" id="A0A401PSG2"/>
<dbReference type="EMBL" id="BFAA01008743">
    <property type="protein sequence ID" value="GCB76071.1"/>
    <property type="molecule type" value="Genomic_DNA"/>
</dbReference>
<dbReference type="PANTHER" id="PTHR34035">
    <property type="entry name" value="TESTIS-EXPRESSED PROTEIN 47"/>
    <property type="match status" value="1"/>
</dbReference>
<feature type="non-terminal residue" evidence="1">
    <location>
        <position position="1"/>
    </location>
</feature>
<dbReference type="PANTHER" id="PTHR34035:SF1">
    <property type="entry name" value="TESTIS-EXPRESSED PROTEIN 47"/>
    <property type="match status" value="1"/>
</dbReference>
<comment type="caution">
    <text evidence="1">The sequence shown here is derived from an EMBL/GenBank/DDBJ whole genome shotgun (WGS) entry which is preliminary data.</text>
</comment>
<accession>A0A401PSG2</accession>
<gene>
    <name evidence="1" type="ORF">scyTo_0015421</name>
</gene>
<sequence length="69" mass="7910">ELPNKPANPVLDHEPELIVPEDLIRRLLKSNELLTPAQFLCIYNASLSIILDSELVWPMPEHLLPESRK</sequence>
<keyword evidence="2" id="KW-1185">Reference proteome</keyword>
<dbReference type="Proteomes" id="UP000288216">
    <property type="component" value="Unassembled WGS sequence"/>
</dbReference>
<dbReference type="OrthoDB" id="548795at2759"/>
<reference evidence="1 2" key="1">
    <citation type="journal article" date="2018" name="Nat. Ecol. Evol.">
        <title>Shark genomes provide insights into elasmobranch evolution and the origin of vertebrates.</title>
        <authorList>
            <person name="Hara Y"/>
            <person name="Yamaguchi K"/>
            <person name="Onimaru K"/>
            <person name="Kadota M"/>
            <person name="Koyanagi M"/>
            <person name="Keeley SD"/>
            <person name="Tatsumi K"/>
            <person name="Tanaka K"/>
            <person name="Motone F"/>
            <person name="Kageyama Y"/>
            <person name="Nozu R"/>
            <person name="Adachi N"/>
            <person name="Nishimura O"/>
            <person name="Nakagawa R"/>
            <person name="Tanegashima C"/>
            <person name="Kiyatake I"/>
            <person name="Matsumoto R"/>
            <person name="Murakumo K"/>
            <person name="Nishida K"/>
            <person name="Terakita A"/>
            <person name="Kuratani S"/>
            <person name="Sato K"/>
            <person name="Hyodo S Kuraku.S."/>
        </authorList>
    </citation>
    <scope>NUCLEOTIDE SEQUENCE [LARGE SCALE GENOMIC DNA]</scope>
</reference>
<protein>
    <submittedName>
        <fullName evidence="1">Uncharacterized protein</fullName>
    </submittedName>
</protein>
<evidence type="ECO:0000313" key="2">
    <source>
        <dbReference type="Proteomes" id="UP000288216"/>
    </source>
</evidence>
<dbReference type="Pfam" id="PF24787">
    <property type="entry name" value="TEX47"/>
    <property type="match status" value="1"/>
</dbReference>
<name>A0A401PSG2_SCYTO</name>